<dbReference type="InterPro" id="IPR014756">
    <property type="entry name" value="Ig_E-set"/>
</dbReference>
<dbReference type="Gene3D" id="3.20.20.80">
    <property type="entry name" value="Glycosidases"/>
    <property type="match status" value="1"/>
</dbReference>
<dbReference type="PANTHER" id="PTHR10357:SF210">
    <property type="entry name" value="MALTODEXTRIN GLUCOSIDASE"/>
    <property type="match status" value="1"/>
</dbReference>
<keyword evidence="2" id="KW-0326">Glycosidase</keyword>
<gene>
    <name evidence="4" type="ORF">ENS56_03715</name>
</gene>
<organism evidence="4">
    <name type="scientific">Ignavibacterium album</name>
    <dbReference type="NCBI Taxonomy" id="591197"/>
    <lineage>
        <taxon>Bacteria</taxon>
        <taxon>Pseudomonadati</taxon>
        <taxon>Ignavibacteriota</taxon>
        <taxon>Ignavibacteria</taxon>
        <taxon>Ignavibacteriales</taxon>
        <taxon>Ignavibacteriaceae</taxon>
        <taxon>Ignavibacterium</taxon>
    </lineage>
</organism>
<evidence type="ECO:0000259" key="3">
    <source>
        <dbReference type="SMART" id="SM00642"/>
    </source>
</evidence>
<dbReference type="Gene3D" id="2.60.40.10">
    <property type="entry name" value="Immunoglobulins"/>
    <property type="match status" value="1"/>
</dbReference>
<dbReference type="Gene3D" id="2.60.40.1180">
    <property type="entry name" value="Golgi alpha-mannosidase II"/>
    <property type="match status" value="1"/>
</dbReference>
<dbReference type="Pfam" id="PF00128">
    <property type="entry name" value="Alpha-amylase"/>
    <property type="match status" value="1"/>
</dbReference>
<dbReference type="AlphaFoldDB" id="A0A832D018"/>
<keyword evidence="1" id="KW-0378">Hydrolase</keyword>
<dbReference type="GO" id="GO:0016798">
    <property type="term" value="F:hydrolase activity, acting on glycosyl bonds"/>
    <property type="evidence" value="ECO:0007669"/>
    <property type="project" value="UniProtKB-KW"/>
</dbReference>
<dbReference type="InterPro" id="IPR019492">
    <property type="entry name" value="Cyclo-malto-dextrinase_C"/>
</dbReference>
<evidence type="ECO:0000256" key="2">
    <source>
        <dbReference type="ARBA" id="ARBA00023295"/>
    </source>
</evidence>
<dbReference type="GO" id="GO:0005975">
    <property type="term" value="P:carbohydrate metabolic process"/>
    <property type="evidence" value="ECO:0007669"/>
    <property type="project" value="InterPro"/>
</dbReference>
<dbReference type="Pfam" id="PF09087">
    <property type="entry name" value="Cyc-maltodext_N"/>
    <property type="match status" value="1"/>
</dbReference>
<comment type="caution">
    <text evidence="4">The sequence shown here is derived from an EMBL/GenBank/DDBJ whole genome shotgun (WGS) entry which is preliminary data.</text>
</comment>
<dbReference type="SUPFAM" id="SSF51445">
    <property type="entry name" value="(Trans)glycosidases"/>
    <property type="match status" value="1"/>
</dbReference>
<dbReference type="InterPro" id="IPR006047">
    <property type="entry name" value="GH13_cat_dom"/>
</dbReference>
<reference evidence="4" key="1">
    <citation type="journal article" date="2020" name="mSystems">
        <title>Genome- and Community-Level Interaction Insights into Carbon Utilization and Element Cycling Functions of Hydrothermarchaeota in Hydrothermal Sediment.</title>
        <authorList>
            <person name="Zhou Z."/>
            <person name="Liu Y."/>
            <person name="Xu W."/>
            <person name="Pan J."/>
            <person name="Luo Z.H."/>
            <person name="Li M."/>
        </authorList>
    </citation>
    <scope>NUCLEOTIDE SEQUENCE [LARGE SCALE GENOMIC DNA]</scope>
    <source>
        <strain evidence="4">SpSt-500</strain>
    </source>
</reference>
<dbReference type="PANTHER" id="PTHR10357">
    <property type="entry name" value="ALPHA-AMYLASE FAMILY MEMBER"/>
    <property type="match status" value="1"/>
</dbReference>
<dbReference type="EMBL" id="DSVI01000004">
    <property type="protein sequence ID" value="HGT47118.1"/>
    <property type="molecule type" value="Genomic_DNA"/>
</dbReference>
<dbReference type="InterPro" id="IPR015171">
    <property type="entry name" value="Cyc-maltodext_N"/>
</dbReference>
<evidence type="ECO:0000313" key="4">
    <source>
        <dbReference type="EMBL" id="HGT47118.1"/>
    </source>
</evidence>
<accession>A0A832D018</accession>
<protein>
    <recommendedName>
        <fullName evidence="3">Glycosyl hydrolase family 13 catalytic domain-containing protein</fullName>
    </recommendedName>
</protein>
<sequence>MIRKIILLSVLIINILHSQTFKVERVEPPNWWIGMKYDTVQILLYGENVGNAEIFPAHRGATIIDYHKAESPNYLFIDLLIDNSLNENLNFEIGLATKDYDTVITFPLLMREKRDKAFQGFNQKDVVYLIMADRFCDGNPDNNKAGDSLDEFTEKDLDGRKGGDIEGIISKLDYLNELGVTALWITPMLENNMYMSYHGYAATDLYKIDPRFGSNELYKKLIDKAHQHNLKIIMDHVSNHIGINHWWIKDLPFNDWINGKPGNHLPANHNKMTFPDPHSPGESVALTWDGWFTNYMPDLNQRNPFLKKYLIQNTIWWIEYLGIDGIREDTYPYVNQYYLSDWAKTILNEYPDFNIVGEIWTGEAPFLAAYQRNNKFGMKINSNLPSITDFALADAFRDYLSDRKGLEAVFNIIAMDFIYSEPENLLTFIDNHDIARGLYLANGNVEKFKVALTILFTTRGIPKILYGTEIGIVGDDRHGTIRTPFPGGFKFSDHDAFSKCGRSDYENDLFNFTKKLIWLRKEFNSLSEGELYHYFPFNNVYVYFRKLNDETTMIVANGSDKEQKINFSNYKEMLSSSKKLIDLFTDEEILLSKENNLSINPLSTRVFLLEK</sequence>
<evidence type="ECO:0000256" key="1">
    <source>
        <dbReference type="ARBA" id="ARBA00022801"/>
    </source>
</evidence>
<dbReference type="InterPro" id="IPR017853">
    <property type="entry name" value="GH"/>
</dbReference>
<dbReference type="InterPro" id="IPR013780">
    <property type="entry name" value="Glyco_hydro_b"/>
</dbReference>
<name>A0A832D018_9BACT</name>
<dbReference type="SUPFAM" id="SSF51011">
    <property type="entry name" value="Glycosyl hydrolase domain"/>
    <property type="match status" value="1"/>
</dbReference>
<dbReference type="SUPFAM" id="SSF81296">
    <property type="entry name" value="E set domains"/>
    <property type="match status" value="1"/>
</dbReference>
<proteinExistence type="predicted"/>
<dbReference type="InterPro" id="IPR013783">
    <property type="entry name" value="Ig-like_fold"/>
</dbReference>
<feature type="domain" description="Glycosyl hydrolase family 13 catalytic" evidence="3">
    <location>
        <begin position="129"/>
        <end position="520"/>
    </location>
</feature>
<dbReference type="SMART" id="SM00642">
    <property type="entry name" value="Aamy"/>
    <property type="match status" value="1"/>
</dbReference>
<dbReference type="Pfam" id="PF10438">
    <property type="entry name" value="Cyc-maltodext_C"/>
    <property type="match status" value="1"/>
</dbReference>